<feature type="transmembrane region" description="Helical" evidence="6">
    <location>
        <begin position="325"/>
        <end position="342"/>
    </location>
</feature>
<reference evidence="8" key="1">
    <citation type="submission" date="2024-07" db="EMBL/GenBank/DDBJ databases">
        <authorList>
            <person name="Yu S.T."/>
        </authorList>
    </citation>
    <scope>NUCLEOTIDE SEQUENCE</scope>
    <source>
        <strain evidence="8">R41</strain>
    </source>
</reference>
<dbReference type="RefSeq" id="WP_369250662.1">
    <property type="nucleotide sequence ID" value="NZ_CP163443.1"/>
</dbReference>
<name>A0AB39RST9_9ACTN</name>
<dbReference type="InterPro" id="IPR036259">
    <property type="entry name" value="MFS_trans_sf"/>
</dbReference>
<sequence>MSTAVTSPSAPADQTARPARGKARYGLLVSLFMITAINYLDRTNMAVALPHITDEFKLSATEAGLILSAFSWVYAALQVPGGRLVDRIGPKLAFGYAMVGWSLCTVAFFFARSFGVVIGLRVGLGLFETPAFPANNRLVSNWFPSKERGRATAWYTAGEYVGLAVAVPLLSLLVVYFGWPSIFLATGIAGLLFSAVWFKRVHDTPEQSPRVSAEELAHIRQDGEGTPDEQAAGRTETTWQGLAILVGSRRMWGLFVAQFANTSVLFFFLTWFPSYLVDEKHMDTIKAGFWGSLPYISAMVGVVLAGWGSDRLLRSGMSRTWARKLPVMTGLCLAPIIVAANFTDSVPLVIFFMSAAFFAQGFMQLGWAALSDIAPVRLMGLAGGTFSFAANLGGALAPVVIGVIIDRTGSMAGGLVYVAALSVAGFLAYAFLMDRVERLEA</sequence>
<keyword evidence="2" id="KW-1003">Cell membrane</keyword>
<dbReference type="InterPro" id="IPR000849">
    <property type="entry name" value="Sugar_P_transporter"/>
</dbReference>
<evidence type="ECO:0000256" key="3">
    <source>
        <dbReference type="ARBA" id="ARBA00022692"/>
    </source>
</evidence>
<dbReference type="InterPro" id="IPR050382">
    <property type="entry name" value="MFS_Na/Anion_cotransporter"/>
</dbReference>
<protein>
    <submittedName>
        <fullName evidence="8">MFS transporter</fullName>
    </submittedName>
</protein>
<accession>A0AB39RST9</accession>
<proteinExistence type="predicted"/>
<feature type="transmembrane region" description="Helical" evidence="6">
    <location>
        <begin position="182"/>
        <end position="198"/>
    </location>
</feature>
<gene>
    <name evidence="8" type="ORF">AB5J53_40990</name>
</gene>
<evidence type="ECO:0000259" key="7">
    <source>
        <dbReference type="PROSITE" id="PS50850"/>
    </source>
</evidence>
<organism evidence="8">
    <name type="scientific">Streptomyces sp. R41</name>
    <dbReference type="NCBI Taxonomy" id="3238632"/>
    <lineage>
        <taxon>Bacteria</taxon>
        <taxon>Bacillati</taxon>
        <taxon>Actinomycetota</taxon>
        <taxon>Actinomycetes</taxon>
        <taxon>Kitasatosporales</taxon>
        <taxon>Streptomycetaceae</taxon>
        <taxon>Streptomyces</taxon>
    </lineage>
</organism>
<dbReference type="GO" id="GO:0022857">
    <property type="term" value="F:transmembrane transporter activity"/>
    <property type="evidence" value="ECO:0007669"/>
    <property type="project" value="InterPro"/>
</dbReference>
<dbReference type="PROSITE" id="PS50850">
    <property type="entry name" value="MFS"/>
    <property type="match status" value="1"/>
</dbReference>
<feature type="transmembrane region" description="Helical" evidence="6">
    <location>
        <begin position="292"/>
        <end position="313"/>
    </location>
</feature>
<evidence type="ECO:0000256" key="2">
    <source>
        <dbReference type="ARBA" id="ARBA00022475"/>
    </source>
</evidence>
<dbReference type="Gene3D" id="1.20.1250.20">
    <property type="entry name" value="MFS general substrate transporter like domains"/>
    <property type="match status" value="2"/>
</dbReference>
<evidence type="ECO:0000313" key="8">
    <source>
        <dbReference type="EMBL" id="XDQ57601.1"/>
    </source>
</evidence>
<feature type="transmembrane region" description="Helical" evidence="6">
    <location>
        <begin position="23"/>
        <end position="40"/>
    </location>
</feature>
<feature type="transmembrane region" description="Helical" evidence="6">
    <location>
        <begin position="93"/>
        <end position="111"/>
    </location>
</feature>
<feature type="transmembrane region" description="Helical" evidence="6">
    <location>
        <begin position="252"/>
        <end position="272"/>
    </location>
</feature>
<keyword evidence="4 6" id="KW-1133">Transmembrane helix</keyword>
<dbReference type="GO" id="GO:0005886">
    <property type="term" value="C:plasma membrane"/>
    <property type="evidence" value="ECO:0007669"/>
    <property type="project" value="UniProtKB-SubCell"/>
</dbReference>
<evidence type="ECO:0000256" key="1">
    <source>
        <dbReference type="ARBA" id="ARBA00004651"/>
    </source>
</evidence>
<evidence type="ECO:0000256" key="6">
    <source>
        <dbReference type="SAM" id="Phobius"/>
    </source>
</evidence>
<dbReference type="Pfam" id="PF07690">
    <property type="entry name" value="MFS_1"/>
    <property type="match status" value="1"/>
</dbReference>
<feature type="domain" description="Major facilitator superfamily (MFS) profile" evidence="7">
    <location>
        <begin position="27"/>
        <end position="437"/>
    </location>
</feature>
<dbReference type="InterPro" id="IPR011701">
    <property type="entry name" value="MFS"/>
</dbReference>
<dbReference type="SUPFAM" id="SSF103473">
    <property type="entry name" value="MFS general substrate transporter"/>
    <property type="match status" value="1"/>
</dbReference>
<feature type="transmembrane region" description="Helical" evidence="6">
    <location>
        <begin position="411"/>
        <end position="432"/>
    </location>
</feature>
<feature type="transmembrane region" description="Helical" evidence="6">
    <location>
        <begin position="382"/>
        <end position="405"/>
    </location>
</feature>
<keyword evidence="3 6" id="KW-0812">Transmembrane</keyword>
<keyword evidence="5 6" id="KW-0472">Membrane</keyword>
<dbReference type="AlphaFoldDB" id="A0AB39RST9"/>
<dbReference type="PANTHER" id="PTHR11662:SF399">
    <property type="entry name" value="FI19708P1-RELATED"/>
    <property type="match status" value="1"/>
</dbReference>
<evidence type="ECO:0000256" key="5">
    <source>
        <dbReference type="ARBA" id="ARBA00023136"/>
    </source>
</evidence>
<dbReference type="CDD" id="cd17319">
    <property type="entry name" value="MFS_ExuT_GudP_like"/>
    <property type="match status" value="1"/>
</dbReference>
<dbReference type="EMBL" id="CP163443">
    <property type="protein sequence ID" value="XDQ57601.1"/>
    <property type="molecule type" value="Genomic_DNA"/>
</dbReference>
<dbReference type="PANTHER" id="PTHR11662">
    <property type="entry name" value="SOLUTE CARRIER FAMILY 17"/>
    <property type="match status" value="1"/>
</dbReference>
<evidence type="ECO:0000256" key="4">
    <source>
        <dbReference type="ARBA" id="ARBA00022989"/>
    </source>
</evidence>
<dbReference type="InterPro" id="IPR020846">
    <property type="entry name" value="MFS_dom"/>
</dbReference>
<dbReference type="PIRSF" id="PIRSF002808">
    <property type="entry name" value="Hexose_phosphate_transp"/>
    <property type="match status" value="1"/>
</dbReference>
<comment type="subcellular location">
    <subcellularLocation>
        <location evidence="1">Cell membrane</location>
        <topology evidence="1">Multi-pass membrane protein</topology>
    </subcellularLocation>
</comment>
<feature type="transmembrane region" description="Helical" evidence="6">
    <location>
        <begin position="60"/>
        <end position="81"/>
    </location>
</feature>
<feature type="transmembrane region" description="Helical" evidence="6">
    <location>
        <begin position="348"/>
        <end position="370"/>
    </location>
</feature>